<keyword evidence="3" id="KW-1185">Reference proteome</keyword>
<dbReference type="Proteomes" id="UP000274601">
    <property type="component" value="Unassembled WGS sequence"/>
</dbReference>
<reference evidence="2 3" key="1">
    <citation type="submission" date="2018-10" db="EMBL/GenBank/DDBJ databases">
        <title>Genomic Encyclopedia of Archaeal and Bacterial Type Strains, Phase II (KMG-II): from individual species to whole genera.</title>
        <authorList>
            <person name="Goeker M."/>
        </authorList>
    </citation>
    <scope>NUCLEOTIDE SEQUENCE [LARGE SCALE GENOMIC DNA]</scope>
    <source>
        <strain evidence="2 3">DSM 43383</strain>
    </source>
</reference>
<dbReference type="EMBL" id="RBWU01000001">
    <property type="protein sequence ID" value="RKS79203.1"/>
    <property type="molecule type" value="Genomic_DNA"/>
</dbReference>
<evidence type="ECO:0000256" key="1">
    <source>
        <dbReference type="SAM" id="MobiDB-lite"/>
    </source>
</evidence>
<feature type="compositionally biased region" description="Basic and acidic residues" evidence="1">
    <location>
        <begin position="9"/>
        <end position="25"/>
    </location>
</feature>
<name>A0A495QYI6_9ACTN</name>
<sequence>MESLHTRRTGHDSTSHPSLDERTCSVRDGGDAMTIRLYAVRLSGAGGHISLLGGL</sequence>
<gene>
    <name evidence="2" type="ORF">BZB76_0650</name>
</gene>
<proteinExistence type="predicted"/>
<feature type="region of interest" description="Disordered" evidence="1">
    <location>
        <begin position="1"/>
        <end position="25"/>
    </location>
</feature>
<organism evidence="2 3">
    <name type="scientific">Actinomadura pelletieri DSM 43383</name>
    <dbReference type="NCBI Taxonomy" id="1120940"/>
    <lineage>
        <taxon>Bacteria</taxon>
        <taxon>Bacillati</taxon>
        <taxon>Actinomycetota</taxon>
        <taxon>Actinomycetes</taxon>
        <taxon>Streptosporangiales</taxon>
        <taxon>Thermomonosporaceae</taxon>
        <taxon>Actinomadura</taxon>
    </lineage>
</organism>
<dbReference type="AlphaFoldDB" id="A0A495QYI6"/>
<evidence type="ECO:0000313" key="2">
    <source>
        <dbReference type="EMBL" id="RKS79203.1"/>
    </source>
</evidence>
<accession>A0A495QYI6</accession>
<comment type="caution">
    <text evidence="2">The sequence shown here is derived from an EMBL/GenBank/DDBJ whole genome shotgun (WGS) entry which is preliminary data.</text>
</comment>
<protein>
    <submittedName>
        <fullName evidence="2">Uncharacterized protein</fullName>
    </submittedName>
</protein>
<evidence type="ECO:0000313" key="3">
    <source>
        <dbReference type="Proteomes" id="UP000274601"/>
    </source>
</evidence>